<reference evidence="1 2" key="1">
    <citation type="submission" date="2024-11" db="EMBL/GenBank/DDBJ databases">
        <title>A near-complete genome assembly of Cinchona calisaya.</title>
        <authorList>
            <person name="Lian D.C."/>
            <person name="Zhao X.W."/>
            <person name="Wei L."/>
        </authorList>
    </citation>
    <scope>NUCLEOTIDE SEQUENCE [LARGE SCALE GENOMIC DNA]</scope>
    <source>
        <tissue evidence="1">Nenye</tissue>
    </source>
</reference>
<dbReference type="Proteomes" id="UP001630127">
    <property type="component" value="Unassembled WGS sequence"/>
</dbReference>
<evidence type="ECO:0000313" key="2">
    <source>
        <dbReference type="Proteomes" id="UP001630127"/>
    </source>
</evidence>
<comment type="caution">
    <text evidence="1">The sequence shown here is derived from an EMBL/GenBank/DDBJ whole genome shotgun (WGS) entry which is preliminary data.</text>
</comment>
<organism evidence="1 2">
    <name type="scientific">Cinchona calisaya</name>
    <dbReference type="NCBI Taxonomy" id="153742"/>
    <lineage>
        <taxon>Eukaryota</taxon>
        <taxon>Viridiplantae</taxon>
        <taxon>Streptophyta</taxon>
        <taxon>Embryophyta</taxon>
        <taxon>Tracheophyta</taxon>
        <taxon>Spermatophyta</taxon>
        <taxon>Magnoliopsida</taxon>
        <taxon>eudicotyledons</taxon>
        <taxon>Gunneridae</taxon>
        <taxon>Pentapetalae</taxon>
        <taxon>asterids</taxon>
        <taxon>lamiids</taxon>
        <taxon>Gentianales</taxon>
        <taxon>Rubiaceae</taxon>
        <taxon>Cinchonoideae</taxon>
        <taxon>Cinchoneae</taxon>
        <taxon>Cinchona</taxon>
    </lineage>
</organism>
<evidence type="ECO:0000313" key="1">
    <source>
        <dbReference type="EMBL" id="KAL3537970.1"/>
    </source>
</evidence>
<name>A0ABD3B374_9GENT</name>
<feature type="non-terminal residue" evidence="1">
    <location>
        <position position="1"/>
    </location>
</feature>
<sequence>NSKYQIATFEEEVTDLNLYKGKATLIDDDTNEIAPNEDILSMHMDSLETSEGQEAKSENELDLVTGKFTEELLSYFSKLDCPNVDSKEPLSLQEWKTVSRLLAKRIQQVEGLSPKHDFRIKNPW</sequence>
<dbReference type="EMBL" id="JBJUIK010000001">
    <property type="protein sequence ID" value="KAL3537970.1"/>
    <property type="molecule type" value="Genomic_DNA"/>
</dbReference>
<proteinExistence type="predicted"/>
<accession>A0ABD3B374</accession>
<keyword evidence="2" id="KW-1185">Reference proteome</keyword>
<gene>
    <name evidence="1" type="ORF">ACH5RR_001336</name>
</gene>
<protein>
    <submittedName>
        <fullName evidence="1">Uncharacterized protein</fullName>
    </submittedName>
</protein>
<dbReference type="AlphaFoldDB" id="A0ABD3B374"/>